<reference evidence="3 4" key="1">
    <citation type="submission" date="2019-06" db="EMBL/GenBank/DDBJ databases">
        <title>Whole genome sequence for Rhodospirillaceae sp. R148.</title>
        <authorList>
            <person name="Wang G."/>
        </authorList>
    </citation>
    <scope>NUCLEOTIDE SEQUENCE [LARGE SCALE GENOMIC DNA]</scope>
    <source>
        <strain evidence="3 4">R148</strain>
    </source>
</reference>
<dbReference type="Proteomes" id="UP000315252">
    <property type="component" value="Unassembled WGS sequence"/>
</dbReference>
<dbReference type="EMBL" id="VHSH01000003">
    <property type="protein sequence ID" value="TQV80354.1"/>
    <property type="molecule type" value="Genomic_DNA"/>
</dbReference>
<evidence type="ECO:0000259" key="2">
    <source>
        <dbReference type="Pfam" id="PF04448"/>
    </source>
</evidence>
<dbReference type="OrthoDB" id="7510885at2"/>
<comment type="caution">
    <text evidence="3">The sequence shown here is derived from an EMBL/GenBank/DDBJ whole genome shotgun (WGS) entry which is preliminary data.</text>
</comment>
<sequence>MAAVLLRRPHRNRCVMSEWQPIETAPKDGTWVLGFQRRSAPQDTIQVWTFSYSENLWINAADSNDFDEQPSHWMPLPTPPGEEG</sequence>
<evidence type="ECO:0000256" key="1">
    <source>
        <dbReference type="SAM" id="MobiDB-lite"/>
    </source>
</evidence>
<protein>
    <submittedName>
        <fullName evidence="3">DUF551 domain-containing protein</fullName>
    </submittedName>
</protein>
<feature type="region of interest" description="Disordered" evidence="1">
    <location>
        <begin position="64"/>
        <end position="84"/>
    </location>
</feature>
<organism evidence="3 4">
    <name type="scientific">Denitrobaculum tricleocarpae</name>
    <dbReference type="NCBI Taxonomy" id="2591009"/>
    <lineage>
        <taxon>Bacteria</taxon>
        <taxon>Pseudomonadati</taxon>
        <taxon>Pseudomonadota</taxon>
        <taxon>Alphaproteobacteria</taxon>
        <taxon>Rhodospirillales</taxon>
        <taxon>Rhodospirillaceae</taxon>
        <taxon>Denitrobaculum</taxon>
    </lineage>
</organism>
<name>A0A545TT05_9PROT</name>
<accession>A0A545TT05</accession>
<keyword evidence="4" id="KW-1185">Reference proteome</keyword>
<dbReference type="AlphaFoldDB" id="A0A545TT05"/>
<gene>
    <name evidence="3" type="ORF">FKG95_09165</name>
</gene>
<evidence type="ECO:0000313" key="3">
    <source>
        <dbReference type="EMBL" id="TQV80354.1"/>
    </source>
</evidence>
<proteinExistence type="predicted"/>
<evidence type="ECO:0000313" key="4">
    <source>
        <dbReference type="Proteomes" id="UP000315252"/>
    </source>
</evidence>
<feature type="domain" description="DUF551" evidence="2">
    <location>
        <begin position="25"/>
        <end position="80"/>
    </location>
</feature>
<dbReference type="InterPro" id="IPR007539">
    <property type="entry name" value="DUF551"/>
</dbReference>
<dbReference type="Pfam" id="PF04448">
    <property type="entry name" value="DUF551"/>
    <property type="match status" value="1"/>
</dbReference>